<organism evidence="4 5">
    <name type="scientific">Goodea atripinnis</name>
    <dbReference type="NCBI Taxonomy" id="208336"/>
    <lineage>
        <taxon>Eukaryota</taxon>
        <taxon>Metazoa</taxon>
        <taxon>Chordata</taxon>
        <taxon>Craniata</taxon>
        <taxon>Vertebrata</taxon>
        <taxon>Euteleostomi</taxon>
        <taxon>Actinopterygii</taxon>
        <taxon>Neopterygii</taxon>
        <taxon>Teleostei</taxon>
        <taxon>Neoteleostei</taxon>
        <taxon>Acanthomorphata</taxon>
        <taxon>Ovalentaria</taxon>
        <taxon>Atherinomorphae</taxon>
        <taxon>Cyprinodontiformes</taxon>
        <taxon>Goodeidae</taxon>
        <taxon>Goodea</taxon>
    </lineage>
</organism>
<gene>
    <name evidence="4" type="ORF">GOODEAATRI_024500</name>
</gene>
<dbReference type="PANTHER" id="PTHR16089:SF43">
    <property type="match status" value="1"/>
</dbReference>
<evidence type="ECO:0000313" key="4">
    <source>
        <dbReference type="EMBL" id="MEQ2176087.1"/>
    </source>
</evidence>
<feature type="domain" description="C2H2-type" evidence="3">
    <location>
        <begin position="577"/>
        <end position="604"/>
    </location>
</feature>
<dbReference type="PROSITE" id="PS00028">
    <property type="entry name" value="ZINC_FINGER_C2H2_1"/>
    <property type="match status" value="1"/>
</dbReference>
<feature type="compositionally biased region" description="Pro residues" evidence="2">
    <location>
        <begin position="363"/>
        <end position="373"/>
    </location>
</feature>
<evidence type="ECO:0000256" key="1">
    <source>
        <dbReference type="PROSITE-ProRule" id="PRU00042"/>
    </source>
</evidence>
<protein>
    <recommendedName>
        <fullName evidence="3">C2H2-type domain-containing protein</fullName>
    </recommendedName>
</protein>
<dbReference type="EMBL" id="JAHRIO010052725">
    <property type="protein sequence ID" value="MEQ2176087.1"/>
    <property type="molecule type" value="Genomic_DNA"/>
</dbReference>
<comment type="caution">
    <text evidence="4">The sequence shown here is derived from an EMBL/GenBank/DDBJ whole genome shotgun (WGS) entry which is preliminary data.</text>
</comment>
<keyword evidence="1" id="KW-0863">Zinc-finger</keyword>
<dbReference type="Proteomes" id="UP001476798">
    <property type="component" value="Unassembled WGS sequence"/>
</dbReference>
<feature type="region of interest" description="Disordered" evidence="2">
    <location>
        <begin position="1"/>
        <end position="88"/>
    </location>
</feature>
<dbReference type="PANTHER" id="PTHR16089">
    <property type="entry name" value="REST COREPRESSOR COREST PROTEIN-RELATED"/>
    <property type="match status" value="1"/>
</dbReference>
<dbReference type="PROSITE" id="PS50157">
    <property type="entry name" value="ZINC_FINGER_C2H2_2"/>
    <property type="match status" value="1"/>
</dbReference>
<dbReference type="InterPro" id="IPR013087">
    <property type="entry name" value="Znf_C2H2_type"/>
</dbReference>
<keyword evidence="1" id="KW-0479">Metal-binding</keyword>
<evidence type="ECO:0000256" key="2">
    <source>
        <dbReference type="SAM" id="MobiDB-lite"/>
    </source>
</evidence>
<feature type="compositionally biased region" description="Basic and acidic residues" evidence="2">
    <location>
        <begin position="56"/>
        <end position="65"/>
    </location>
</feature>
<sequence>RSNKTKPIIMEGRSSTQSFSNLQHHRHRPSSFPLTLAGFQGPDAGYPPSHSAQDSQDQHGGRGEESTASFLASNSSTGVRRGSSGSDRVFLTTNGSSLDGDAGLGGHFGGESRLVGHFDDSWYSKKGIWDDGESGGSAADDFHSKADCYSNTNDVFCTMNCAPEEGDRWRIRSNYNSYGQSEAVCSREGSMSHFSKQAVSYNRTDSKMSDHYAGGEEDYGSSCGSGEDQLHPAEAEGSWLTVSPTGDAEIKGQAEGRWRGPDTHSLGSGSPVGINSRAYTQKLDSFSEAFLPQRRRKFQIPLDRGSGQIWENGLGRGDSSGSVKLRQSCAFDPDTYLHPSSSSLLSSFPSPPTSSHLMSSVLSPPPTPLPPSSHSPSKEDSPSAQGGTGHVVSQGGESLGGLQFFPPRIQSSGMIWKFPLLSHCFPQLSADPSDSESSLRNRLHPSTVGGHSLVSLTPKGLRIVAAIPLGRFSILPAGAQASFRQFPPFTTGRKEHNGPRRWRYVGYRFQADLPPCIVDCECSSTWVSEEDSPREQLVWKPWDHLQESAQMTPIPQPLERPFALEEVVPVPSLPSFFPCKLCGKMFYKIKSRNAHMKIHRQPQEDWTDRRLQHQLLTQRLALTRPANLIPSPGSSLLPPQASTAMSFSSSGLASSSNSNPNGVHNIITNSSTITPNQLLDHSTSVTFSNITPTNSHLIAMNNINGCNSNRKDPTVPFPQPWSSFGHLLPDLASFYCIQEGKEEVGAGSVEGKEAISWQ</sequence>
<keyword evidence="1" id="KW-0862">Zinc</keyword>
<feature type="compositionally biased region" description="Low complexity" evidence="2">
    <location>
        <begin position="341"/>
        <end position="362"/>
    </location>
</feature>
<feature type="region of interest" description="Disordered" evidence="2">
    <location>
        <begin position="341"/>
        <end position="395"/>
    </location>
</feature>
<feature type="non-terminal residue" evidence="4">
    <location>
        <position position="1"/>
    </location>
</feature>
<feature type="compositionally biased region" description="Low complexity" evidence="2">
    <location>
        <begin position="73"/>
        <end position="88"/>
    </location>
</feature>
<reference evidence="4 5" key="1">
    <citation type="submission" date="2021-06" db="EMBL/GenBank/DDBJ databases">
        <authorList>
            <person name="Palmer J.M."/>
        </authorList>
    </citation>
    <scope>NUCLEOTIDE SEQUENCE [LARGE SCALE GENOMIC DNA]</scope>
    <source>
        <strain evidence="4 5">GA_2019</strain>
        <tissue evidence="4">Muscle</tissue>
    </source>
</reference>
<dbReference type="InterPro" id="IPR051066">
    <property type="entry name" value="Trans_reg/Corepressor"/>
</dbReference>
<name>A0ABV0NXC0_9TELE</name>
<feature type="region of interest" description="Disordered" evidence="2">
    <location>
        <begin position="254"/>
        <end position="273"/>
    </location>
</feature>
<keyword evidence="5" id="KW-1185">Reference proteome</keyword>
<feature type="compositionally biased region" description="Polar residues" evidence="2">
    <location>
        <begin position="13"/>
        <end position="22"/>
    </location>
</feature>
<evidence type="ECO:0000259" key="3">
    <source>
        <dbReference type="PROSITE" id="PS50157"/>
    </source>
</evidence>
<accession>A0ABV0NXC0</accession>
<evidence type="ECO:0000313" key="5">
    <source>
        <dbReference type="Proteomes" id="UP001476798"/>
    </source>
</evidence>
<proteinExistence type="predicted"/>